<dbReference type="RefSeq" id="WP_006077261.1">
    <property type="nucleotide sequence ID" value="NZ_AOMD01000018.1"/>
</dbReference>
<organism evidence="2 3">
    <name type="scientific">Halococcus saccharolyticus DSM 5350</name>
    <dbReference type="NCBI Taxonomy" id="1227455"/>
    <lineage>
        <taxon>Archaea</taxon>
        <taxon>Methanobacteriati</taxon>
        <taxon>Methanobacteriota</taxon>
        <taxon>Stenosarchaea group</taxon>
        <taxon>Halobacteria</taxon>
        <taxon>Halobacteriales</taxon>
        <taxon>Halococcaceae</taxon>
        <taxon>Halococcus</taxon>
    </lineage>
</organism>
<dbReference type="Proteomes" id="UP000011669">
    <property type="component" value="Unassembled WGS sequence"/>
</dbReference>
<evidence type="ECO:0000313" key="3">
    <source>
        <dbReference type="Proteomes" id="UP000011669"/>
    </source>
</evidence>
<dbReference type="SUPFAM" id="SSF53756">
    <property type="entry name" value="UDP-Glycosyltransferase/glycogen phosphorylase"/>
    <property type="match status" value="1"/>
</dbReference>
<dbReference type="OrthoDB" id="7018at2157"/>
<dbReference type="NCBIfam" id="TIGR00236">
    <property type="entry name" value="wecB"/>
    <property type="match status" value="1"/>
</dbReference>
<dbReference type="STRING" id="1227455.C449_07015"/>
<name>M0MI29_9EURY</name>
<feature type="domain" description="UDP-N-acetylglucosamine 2-epimerase" evidence="1">
    <location>
        <begin position="23"/>
        <end position="352"/>
    </location>
</feature>
<sequence length="373" mass="40602">MKVVSVVGARPQFVKAFPVSRALRERHEEVLVHTGQHYSETMSDVFFEELDIPAPEYNLGVGSASQGRQTGAMVSRFGELVERESPDVILVYGDTNSTLASAIVAAKTDASLAHVEAGLRSYNRSMPEEINRVLTDHVSDLLFAPTQRGVENLRKEGIGDGMVHQTGDVMYDAIRWARCRAAERSAVLDEHGLTTNEYVLATVHRAGNTDDPDRLEAIMAALCDADREVVFPIHPRTSERLAECGLRETVAECLTLIDPVGYVDFVRLLDGAERVATDSGGVQKEAFFLDTPCVTLRDETEWVETVDAGWNVLVGADEAAIARELSRPVSLPEKPELYGDGDAAERIVAVIENGGSEDGGVSEVEMTSRATDG</sequence>
<keyword evidence="3" id="KW-1185">Reference proteome</keyword>
<gene>
    <name evidence="2" type="ORF">C449_07015</name>
</gene>
<dbReference type="PATRIC" id="fig|1227455.4.peg.1430"/>
<reference evidence="2 3" key="1">
    <citation type="journal article" date="2014" name="PLoS Genet.">
        <title>Phylogenetically driven sequencing of extremely halophilic archaea reveals strategies for static and dynamic osmo-response.</title>
        <authorList>
            <person name="Becker E.A."/>
            <person name="Seitzer P.M."/>
            <person name="Tritt A."/>
            <person name="Larsen D."/>
            <person name="Krusor M."/>
            <person name="Yao A.I."/>
            <person name="Wu D."/>
            <person name="Madern D."/>
            <person name="Eisen J.A."/>
            <person name="Darling A.E."/>
            <person name="Facciotti M.T."/>
        </authorList>
    </citation>
    <scope>NUCLEOTIDE SEQUENCE [LARGE SCALE GENOMIC DNA]</scope>
    <source>
        <strain evidence="2 3">DSM 5350</strain>
    </source>
</reference>
<dbReference type="PANTHER" id="PTHR43174">
    <property type="entry name" value="UDP-N-ACETYLGLUCOSAMINE 2-EPIMERASE"/>
    <property type="match status" value="1"/>
</dbReference>
<accession>M0MI29</accession>
<dbReference type="InParanoid" id="M0MI29"/>
<dbReference type="EMBL" id="AOMD01000018">
    <property type="protein sequence ID" value="EMA45356.1"/>
    <property type="molecule type" value="Genomic_DNA"/>
</dbReference>
<comment type="caution">
    <text evidence="2">The sequence shown here is derived from an EMBL/GenBank/DDBJ whole genome shotgun (WGS) entry which is preliminary data.</text>
</comment>
<dbReference type="AlphaFoldDB" id="M0MI29"/>
<dbReference type="Pfam" id="PF02350">
    <property type="entry name" value="Epimerase_2"/>
    <property type="match status" value="1"/>
</dbReference>
<dbReference type="PANTHER" id="PTHR43174:SF1">
    <property type="entry name" value="UDP-N-ACETYLGLUCOSAMINE 2-EPIMERASE"/>
    <property type="match status" value="1"/>
</dbReference>
<dbReference type="InterPro" id="IPR029767">
    <property type="entry name" value="WecB-like"/>
</dbReference>
<evidence type="ECO:0000313" key="2">
    <source>
        <dbReference type="EMBL" id="EMA45356.1"/>
    </source>
</evidence>
<protein>
    <submittedName>
        <fullName evidence="2">UDP-N-acetylglucosamine 2-epimerase</fullName>
    </submittedName>
</protein>
<dbReference type="CDD" id="cd03786">
    <property type="entry name" value="GTB_UDP-GlcNAc_2-Epimerase"/>
    <property type="match status" value="1"/>
</dbReference>
<evidence type="ECO:0000259" key="1">
    <source>
        <dbReference type="Pfam" id="PF02350"/>
    </source>
</evidence>
<dbReference type="Gene3D" id="3.40.50.2000">
    <property type="entry name" value="Glycogen Phosphorylase B"/>
    <property type="match status" value="2"/>
</dbReference>
<proteinExistence type="predicted"/>
<dbReference type="InterPro" id="IPR003331">
    <property type="entry name" value="UDP_GlcNAc_Epimerase_2_dom"/>
</dbReference>